<evidence type="ECO:0000256" key="2">
    <source>
        <dbReference type="ARBA" id="ARBA00004498"/>
    </source>
</evidence>
<evidence type="ECO:0000256" key="3">
    <source>
        <dbReference type="ARBA" id="ARBA00010504"/>
    </source>
</evidence>
<dbReference type="InterPro" id="IPR006605">
    <property type="entry name" value="G2_nidogen/fibulin_G2F"/>
</dbReference>
<evidence type="ECO:0000256" key="10">
    <source>
        <dbReference type="ARBA" id="ARBA00022737"/>
    </source>
</evidence>
<dbReference type="SUPFAM" id="SSF57184">
    <property type="entry name" value="Growth factor receptor domain"/>
    <property type="match status" value="1"/>
</dbReference>
<dbReference type="GO" id="GO:0005509">
    <property type="term" value="F:calcium ion binding"/>
    <property type="evidence" value="ECO:0007669"/>
    <property type="project" value="InterPro"/>
</dbReference>
<dbReference type="GO" id="GO:0007156">
    <property type="term" value="P:homophilic cell adhesion via plasma membrane adhesion molecules"/>
    <property type="evidence" value="ECO:0007669"/>
    <property type="project" value="TreeGrafter"/>
</dbReference>
<dbReference type="Pfam" id="PF07474">
    <property type="entry name" value="G2F"/>
    <property type="match status" value="1"/>
</dbReference>
<dbReference type="PROSITE" id="PS01187">
    <property type="entry name" value="EGF_CA"/>
    <property type="match status" value="2"/>
</dbReference>
<dbReference type="InterPro" id="IPR009030">
    <property type="entry name" value="Growth_fac_rcpt_cys_sf"/>
</dbReference>
<dbReference type="FunFam" id="2.60.40.10:FF:000130">
    <property type="entry name" value="Hemicentin 1"/>
    <property type="match status" value="1"/>
</dbReference>
<keyword evidence="17" id="KW-0675">Receptor</keyword>
<dbReference type="Proteomes" id="UP000035680">
    <property type="component" value="Unassembled WGS sequence"/>
</dbReference>
<keyword evidence="18" id="KW-0325">Glycoprotein</keyword>
<organism evidence="24 25">
    <name type="scientific">Strongyloides venezuelensis</name>
    <name type="common">Threadworm</name>
    <dbReference type="NCBI Taxonomy" id="75913"/>
    <lineage>
        <taxon>Eukaryota</taxon>
        <taxon>Metazoa</taxon>
        <taxon>Ecdysozoa</taxon>
        <taxon>Nematoda</taxon>
        <taxon>Chromadorea</taxon>
        <taxon>Rhabditida</taxon>
        <taxon>Tylenchina</taxon>
        <taxon>Panagrolaimomorpha</taxon>
        <taxon>Strongyloidoidea</taxon>
        <taxon>Strongyloididae</taxon>
        <taxon>Strongyloides</taxon>
    </lineage>
</organism>
<dbReference type="SMART" id="SM00181">
    <property type="entry name" value="EGF"/>
    <property type="match status" value="5"/>
</dbReference>
<feature type="disulfide bond" evidence="21">
    <location>
        <begin position="2510"/>
        <end position="2520"/>
    </location>
</feature>
<evidence type="ECO:0000256" key="7">
    <source>
        <dbReference type="ARBA" id="ARBA00022536"/>
    </source>
</evidence>
<dbReference type="Pfam" id="PF07645">
    <property type="entry name" value="EGF_CA"/>
    <property type="match status" value="3"/>
</dbReference>
<dbReference type="STRING" id="75913.A0A0K0EUT0"/>
<feature type="domain" description="Ig-like" evidence="23">
    <location>
        <begin position="415"/>
        <end position="501"/>
    </location>
</feature>
<dbReference type="Pfam" id="PF07679">
    <property type="entry name" value="I-set"/>
    <property type="match status" value="14"/>
</dbReference>
<keyword evidence="6" id="KW-0272">Extracellular matrix</keyword>
<accession>A0A0K0EUT0</accession>
<comment type="catalytic activity">
    <reaction evidence="20">
        <text>O-phospho-L-tyrosyl-[protein] + H2O = L-tyrosyl-[protein] + phosphate</text>
        <dbReference type="Rhea" id="RHEA:10684"/>
        <dbReference type="Rhea" id="RHEA-COMP:10136"/>
        <dbReference type="Rhea" id="RHEA-COMP:20101"/>
        <dbReference type="ChEBI" id="CHEBI:15377"/>
        <dbReference type="ChEBI" id="CHEBI:43474"/>
        <dbReference type="ChEBI" id="CHEBI:46858"/>
        <dbReference type="ChEBI" id="CHEBI:61978"/>
        <dbReference type="EC" id="3.1.3.48"/>
    </reaction>
</comment>
<dbReference type="InterPro" id="IPR001881">
    <property type="entry name" value="EGF-like_Ca-bd_dom"/>
</dbReference>
<dbReference type="InterPro" id="IPR036179">
    <property type="entry name" value="Ig-like_dom_sf"/>
</dbReference>
<evidence type="ECO:0000256" key="12">
    <source>
        <dbReference type="ARBA" id="ARBA00022837"/>
    </source>
</evidence>
<dbReference type="Gene3D" id="2.10.25.10">
    <property type="entry name" value="Laminin"/>
    <property type="match status" value="5"/>
</dbReference>
<dbReference type="CDD" id="cd00054">
    <property type="entry name" value="EGF_CA"/>
    <property type="match status" value="5"/>
</dbReference>
<dbReference type="PANTHER" id="PTHR45080:SF8">
    <property type="entry name" value="IG-LIKE DOMAIN-CONTAINING PROTEIN"/>
    <property type="match status" value="1"/>
</dbReference>
<evidence type="ECO:0000256" key="17">
    <source>
        <dbReference type="ARBA" id="ARBA00023170"/>
    </source>
</evidence>
<feature type="domain" description="EGF-like" evidence="22">
    <location>
        <begin position="2431"/>
        <end position="2467"/>
    </location>
</feature>
<dbReference type="SUPFAM" id="SSF48726">
    <property type="entry name" value="Immunoglobulin"/>
    <property type="match status" value="20"/>
</dbReference>
<feature type="domain" description="Ig-like" evidence="23">
    <location>
        <begin position="241"/>
        <end position="327"/>
    </location>
</feature>
<feature type="domain" description="Ig-like" evidence="23">
    <location>
        <begin position="1682"/>
        <end position="1768"/>
    </location>
</feature>
<feature type="domain" description="Ig-like" evidence="23">
    <location>
        <begin position="1128"/>
        <end position="1216"/>
    </location>
</feature>
<evidence type="ECO:0000256" key="4">
    <source>
        <dbReference type="ARBA" id="ARBA00013064"/>
    </source>
</evidence>
<evidence type="ECO:0000259" key="23">
    <source>
        <dbReference type="PROSITE" id="PS50835"/>
    </source>
</evidence>
<dbReference type="InterPro" id="IPR013098">
    <property type="entry name" value="Ig_I-set"/>
</dbReference>
<dbReference type="Gene3D" id="2.40.155.10">
    <property type="entry name" value="Green fluorescent protein"/>
    <property type="match status" value="1"/>
</dbReference>
<keyword evidence="24" id="KW-1185">Reference proteome</keyword>
<feature type="domain" description="Ig-like" evidence="23">
    <location>
        <begin position="599"/>
        <end position="695"/>
    </location>
</feature>
<dbReference type="Pfam" id="PF12662">
    <property type="entry name" value="cEGF"/>
    <property type="match status" value="1"/>
</dbReference>
<dbReference type="FunFam" id="2.60.40.10:FF:000612">
    <property type="entry name" value="palladin isoform X1"/>
    <property type="match status" value="1"/>
</dbReference>
<feature type="domain" description="Ig-like" evidence="23">
    <location>
        <begin position="1221"/>
        <end position="1310"/>
    </location>
</feature>
<keyword evidence="10" id="KW-0677">Repeat</keyword>
<feature type="domain" description="Ig-like" evidence="23">
    <location>
        <begin position="1590"/>
        <end position="1677"/>
    </location>
</feature>
<dbReference type="FunFam" id="2.60.40.10:FF:000010">
    <property type="entry name" value="receptor-type tyrosine-protein phosphatase delta isoform X1"/>
    <property type="match status" value="1"/>
</dbReference>
<evidence type="ECO:0000313" key="25">
    <source>
        <dbReference type="WBParaSite" id="SVE_0027500.1"/>
    </source>
</evidence>
<dbReference type="SMART" id="SM00179">
    <property type="entry name" value="EGF_CA"/>
    <property type="match status" value="5"/>
</dbReference>
<dbReference type="PROSITE" id="PS50835">
    <property type="entry name" value="IG_LIKE"/>
    <property type="match status" value="19"/>
</dbReference>
<dbReference type="PROSITE" id="PS50026">
    <property type="entry name" value="EGF_3"/>
    <property type="match status" value="2"/>
</dbReference>
<dbReference type="FunFam" id="2.10.25.10:FF:000038">
    <property type="entry name" value="Fibrillin 2"/>
    <property type="match status" value="1"/>
</dbReference>
<keyword evidence="19" id="KW-0393">Immunoglobulin domain</keyword>
<keyword evidence="12" id="KW-0106">Calcium</keyword>
<dbReference type="FunFam" id="2.60.40.10:FF:000107">
    <property type="entry name" value="Myosin, light chain kinase a"/>
    <property type="match status" value="1"/>
</dbReference>
<keyword evidence="5" id="KW-0964">Secreted</keyword>
<feature type="domain" description="Ig-like" evidence="23">
    <location>
        <begin position="1033"/>
        <end position="1123"/>
    </location>
</feature>
<feature type="domain" description="Ig-like" evidence="23">
    <location>
        <begin position="704"/>
        <end position="793"/>
    </location>
</feature>
<dbReference type="GO" id="GO:0005886">
    <property type="term" value="C:plasma membrane"/>
    <property type="evidence" value="ECO:0007669"/>
    <property type="project" value="TreeGrafter"/>
</dbReference>
<evidence type="ECO:0000256" key="13">
    <source>
        <dbReference type="ARBA" id="ARBA00022912"/>
    </source>
</evidence>
<feature type="domain" description="Ig-like" evidence="23">
    <location>
        <begin position="506"/>
        <end position="594"/>
    </location>
</feature>
<evidence type="ECO:0000256" key="21">
    <source>
        <dbReference type="PROSITE-ProRule" id="PRU00076"/>
    </source>
</evidence>
<feature type="domain" description="Ig-like" evidence="23">
    <location>
        <begin position="1498"/>
        <end position="1585"/>
    </location>
</feature>
<evidence type="ECO:0000256" key="16">
    <source>
        <dbReference type="ARBA" id="ARBA00023157"/>
    </source>
</evidence>
<dbReference type="PANTHER" id="PTHR45080">
    <property type="entry name" value="CONTACTIN 5"/>
    <property type="match status" value="1"/>
</dbReference>
<evidence type="ECO:0000256" key="5">
    <source>
        <dbReference type="ARBA" id="ARBA00022525"/>
    </source>
</evidence>
<keyword evidence="7 21" id="KW-0245">EGF-like domain</keyword>
<feature type="domain" description="Ig-like" evidence="23">
    <location>
        <begin position="1314"/>
        <end position="1396"/>
    </location>
</feature>
<evidence type="ECO:0000256" key="18">
    <source>
        <dbReference type="ARBA" id="ARBA00023180"/>
    </source>
</evidence>
<reference evidence="25" key="2">
    <citation type="submission" date="2015-08" db="UniProtKB">
        <authorList>
            <consortium name="WormBaseParasite"/>
        </authorList>
    </citation>
    <scope>IDENTIFICATION</scope>
</reference>
<evidence type="ECO:0000256" key="6">
    <source>
        <dbReference type="ARBA" id="ARBA00022530"/>
    </source>
</evidence>
<dbReference type="Pfam" id="PF13927">
    <property type="entry name" value="Ig_3"/>
    <property type="match status" value="5"/>
</dbReference>
<comment type="similarity">
    <text evidence="3">Belongs to the protein-tyrosine phosphatase family. Receptor class 2A subfamily.</text>
</comment>
<dbReference type="Gene3D" id="2.60.40.10">
    <property type="entry name" value="Immunoglobulins"/>
    <property type="match status" value="20"/>
</dbReference>
<feature type="domain" description="Ig-like" evidence="23">
    <location>
        <begin position="798"/>
        <end position="891"/>
    </location>
</feature>
<sequence length="2701" mass="302681">MENGDELERDEYSLRNDGQFLDIEEITKDDAGHYTCIAINDGGSAEKDIIYTILNAPNITVKENFVEGKEGNITTFICPLLEDNAEIEWLKNDIPIKNIPGSNFQITKNGKHLTILKIQKNDGGKYKCLAKNAAGKDNAVFDFDVLIPPMITGPSFRTIDNPINQPTTLNCNISGFPYPEIEWYLDGRELSEEDEGYEIINDGKILYIPVTESMHKGRYTCKGYNKIGNIEADYLLQVTEPPVIKPMLKEQKVIEGQGITIRCEVTGSKPSKVEWRKNGEPYSSEFTHSSAFMHYIYIKETKLASSGNYTCIASNFAGSANDTTKLTVLVPPSIVEGEKIIQLKEYQDMTLDCTATGIPQPTITWKKGDVPLDVSSEKLNLLNVSRNDNGRYTCEASSESGIAVADFIVDILEKPRIRQSPSEIRVKEGSIAKFECKSEGNPTPSVTWLRGGRPIQDTSELLFSPRGETMMIPHARKGDSGGYSCVAKNSGGETEKEFTLTILTVPTIEESIDQNPRVIYGNDLLISCPAVGNPKPLITWFKNGEEIEFEDNDKYNLINSTDLLIKSADNDDGVKFTCKAENEVASIDTDYSVEIIAKPKFGSKGQTSYNVVVNNDVTMTCPVDVPTPEFSLFGFKRKNSFKVVWTKNGEIINNEKGKYYISKDSLKLTLYNAQLTSAGKYSCEVSNEAGEAEIDINLKVLIPPKIDKSNLIQNPLAILNKTISLECPASGIPQPTVTWLRDGVNIDFEIDKYVEDGNGQILNIKKVDIGDQGKYTCLVESSAGKTSEDFDLQVLIPPQMESYETQHINKREGEVLTLVCPVKVPIEQNVPIDIVWYKNTIPLDPLSSNHFKLLSDGRRYQVLTASFVDTANYTCQALNRAGEAKANFEVNILCMSLSTKYCRDLELKDIVEYKNSFEESHEPLKEKLMRQLTMNRRQKKRLKVREKIINSIFSTAPTFYRNYNRVSPISVVNSRRNSSQSRGNRYLNIHVENKNRLNEEEVYTTEKSYYDDNINYSTNDFKITIKNYDETKPIIDTTKIDLEPHFFESSDIELWCPSSGNPPPIIVWYKNGIEVDPTKDPRIKISSDKSKISISKVSADEAGSWVCLAENDAGTSELEIKLDVWIKPSAEIYSETGVTRKIGSPVSIHCNVSGNPEPEIIWRFNGNIITSSGDGIRLSLKNTRLDILRLSQSNVGEYSCHATNSVGSAEKEIWVDVLVPPMINRDIADPNPRIPTEKNLTLTCVVEGKPDPEIAWYLNGTLISPFEKRYVITEEGRYLQIFNISLFDSGIYKCEATNEAGQDEFEYFVDVDQPPFIYNSGTVKVEEGKVSILECKAVGEPVPKITWQRNGVHVESGERYIVNNGILKIIDTRLTDIGIYICFAENEAGQDQQAFTLEILIKPSIRESSPNETVIAKGGGFELYCLSNGYPQPEITWFLNDENIELLSDDLDIDFTIDNEILTVKHLSTSGNHIFRCQATNSAGTESKELAVKVLLPPTLVSDDKKFLNITEGEPALLACDIHESYRDSIVWAKNDDKINFDDNIFLSNDNSYIQINKTKLSDGGNYTCSASNAAGHTYQEILLNIGIPPKISEKERLITFKVGERGEIWCEATGVPNPKITWFKDNEPLTHTAIDKMSGEIKSSAIFESITKASEGTYTCKAENWAGTIYKDFDLAVLIPPTIYPERLNVTSRLGNIVMLECNATGNPMPVISWVKLPGVNITGSEGKYKVFGSTLAINNVTTDDDGFYHCSAKSDAGFAIGVRKLSVIDNEKRNKLVHIECDENGEPISKHLITNRGDAPDNSDLIEMHQEHAQLPENNTQGITIRCLPGRFNRNPLFKFATVSFTDTPEHKNVSIGETLELKCGAEGIPTPEIKWLRNGKYVNDTPPTFGNSILKMEIKHVNQSATYTCIAYNSISTKRINAVITVLELHEKNKSDNKLSKDYTTLDCALPKWKKSINSNEKNMENVVWKMDNELVDTNTNGVHLLNNNSLVVGYKAEKEELDNFIDCYINGNHGNLKLSHVKVVKDKPAKVVIRPTRIHAKPTFNITIDCRLKRGNPLTTRIRWSKNDIPISTNNIKFKVLANNSLTIFNIESNDGGNYKCRGFNELGKSWDGVKLIIEHGPSSVKSNIKSEALTLKQDIEYGGEDGVDIVTFVEDLIGNKSKLSKNIASIITAPYPLLGDGKDMPNIRTTKGKFNRTTQYFFENGKKVTVNQKGKGLLKDDVLDMETNIEGNLPHSTYENIYFNPLDVEMFELEPGVYIGNGQSMVTLNNKHKIGFEWKDEIKYDPGYEDRVNMNDMKTTFITATPTVGPIKNKLNTKFETKHDCPKGFFFIHGKCEDIDECLSTEPCDDPDAECINYEGSYECKIRCPKGFSSKLDGTCVDIDECSTGPDICEGNKECLNTEGSYRCIDKCENGYELNAYDQCIDIDECALNVCEPPMSCINTNGSYTCTCPEGYPPQNGGCKNLVFDIEKPVYNIEFNDIQSSTRCPSNYWWNGTICKDIDECSFDAPCQYQCINLPGSYTCGCPEGYRLDEETLKCIDINECLEMKGVCSPDSLCINILGGYHCQSSPCRKGFTFMDNICKPKCRGFCGIRPINIETISARKGLSKDTPIIRLTTQDKDGQIMKNTDYHMSYHYKYRIENVNGRGIIYNNEQLNEEDIHRLVITSTPKDANNNTIISKIQQTILYIAISAYDF</sequence>
<feature type="domain" description="Ig-like" evidence="23">
    <location>
        <begin position="57"/>
        <end position="142"/>
    </location>
</feature>
<dbReference type="SUPFAM" id="SSF54511">
    <property type="entry name" value="GFP-like"/>
    <property type="match status" value="1"/>
</dbReference>
<keyword evidence="8" id="KW-0812">Transmembrane</keyword>
<dbReference type="FunFam" id="2.60.40.10:FF:001223">
    <property type="entry name" value="Sidekick cell adhesion molecule 1"/>
    <property type="match status" value="1"/>
</dbReference>
<feature type="domain" description="Ig-like" evidence="23">
    <location>
        <begin position="2032"/>
        <end position="2106"/>
    </location>
</feature>
<dbReference type="InterPro" id="IPR013783">
    <property type="entry name" value="Ig-like_fold"/>
</dbReference>
<feature type="domain" description="EGF-like" evidence="22">
    <location>
        <begin position="2506"/>
        <end position="2541"/>
    </location>
</feature>
<feature type="domain" description="Ig-like" evidence="23">
    <location>
        <begin position="332"/>
        <end position="405"/>
    </location>
</feature>
<evidence type="ECO:0000256" key="11">
    <source>
        <dbReference type="ARBA" id="ARBA00022801"/>
    </source>
</evidence>
<feature type="domain" description="Ig-like" evidence="23">
    <location>
        <begin position="1838"/>
        <end position="1928"/>
    </location>
</feature>
<dbReference type="EC" id="3.1.3.48" evidence="4"/>
<dbReference type="InterPro" id="IPR049883">
    <property type="entry name" value="NOTCH1_EGF-like"/>
</dbReference>
<dbReference type="InterPro" id="IPR000152">
    <property type="entry name" value="EGF-type_Asp/Asn_hydroxyl_site"/>
</dbReference>
<dbReference type="InterPro" id="IPR018097">
    <property type="entry name" value="EGF_Ca-bd_CS"/>
</dbReference>
<dbReference type="InterPro" id="IPR003599">
    <property type="entry name" value="Ig_sub"/>
</dbReference>
<evidence type="ECO:0000256" key="1">
    <source>
        <dbReference type="ARBA" id="ARBA00004167"/>
    </source>
</evidence>
<evidence type="ECO:0000256" key="15">
    <source>
        <dbReference type="ARBA" id="ARBA00023136"/>
    </source>
</evidence>
<dbReference type="InterPro" id="IPR026823">
    <property type="entry name" value="cEGF"/>
</dbReference>
<keyword evidence="9" id="KW-0732">Signal</keyword>
<dbReference type="GO" id="GO:0004725">
    <property type="term" value="F:protein tyrosine phosphatase activity"/>
    <property type="evidence" value="ECO:0007669"/>
    <property type="project" value="UniProtKB-EC"/>
</dbReference>
<dbReference type="InterPro" id="IPR007110">
    <property type="entry name" value="Ig-like_dom"/>
</dbReference>
<dbReference type="InterPro" id="IPR000742">
    <property type="entry name" value="EGF"/>
</dbReference>
<comment type="caution">
    <text evidence="21">Lacks conserved residue(s) required for the propagation of feature annotation.</text>
</comment>
<evidence type="ECO:0000313" key="24">
    <source>
        <dbReference type="Proteomes" id="UP000035680"/>
    </source>
</evidence>
<dbReference type="InterPro" id="IPR050958">
    <property type="entry name" value="Cell_Adh-Cytoskel_Orgn"/>
</dbReference>
<evidence type="ECO:0000259" key="22">
    <source>
        <dbReference type="PROSITE" id="PS50026"/>
    </source>
</evidence>
<evidence type="ECO:0000256" key="14">
    <source>
        <dbReference type="ARBA" id="ARBA00022989"/>
    </source>
</evidence>
<keyword evidence="11" id="KW-0378">Hydrolase</keyword>
<protein>
    <recommendedName>
        <fullName evidence="4">protein-tyrosine-phosphatase</fullName>
        <ecNumber evidence="4">3.1.3.48</ecNumber>
    </recommendedName>
</protein>
<dbReference type="CDD" id="cd00096">
    <property type="entry name" value="Ig"/>
    <property type="match status" value="2"/>
</dbReference>
<dbReference type="FunFam" id="2.60.40.10:FF:000503">
    <property type="entry name" value="Hemicentin 1"/>
    <property type="match status" value="1"/>
</dbReference>
<dbReference type="SMART" id="SM00409">
    <property type="entry name" value="IG"/>
    <property type="match status" value="19"/>
</dbReference>
<comment type="subcellular location">
    <subcellularLocation>
        <location evidence="1">Membrane</location>
        <topology evidence="1">Single-pass membrane protein</topology>
    </subcellularLocation>
    <subcellularLocation>
        <location evidence="2">Secreted</location>
        <location evidence="2">Extracellular space</location>
        <location evidence="2">Extracellular matrix</location>
    </subcellularLocation>
</comment>
<evidence type="ECO:0000256" key="8">
    <source>
        <dbReference type="ARBA" id="ARBA00022692"/>
    </source>
</evidence>
<evidence type="ECO:0000256" key="19">
    <source>
        <dbReference type="ARBA" id="ARBA00023319"/>
    </source>
</evidence>
<keyword evidence="15" id="KW-0472">Membrane</keyword>
<dbReference type="WBParaSite" id="SVE_0027500.1">
    <property type="protein sequence ID" value="SVE_0027500.1"/>
    <property type="gene ID" value="SVE_0027500"/>
</dbReference>
<dbReference type="SUPFAM" id="SSF57196">
    <property type="entry name" value="EGF/Laminin"/>
    <property type="match status" value="1"/>
</dbReference>
<keyword evidence="13" id="KW-0904">Protein phosphatase</keyword>
<dbReference type="InterPro" id="IPR003598">
    <property type="entry name" value="Ig_sub2"/>
</dbReference>
<evidence type="ECO:0000256" key="20">
    <source>
        <dbReference type="ARBA" id="ARBA00051722"/>
    </source>
</evidence>
<feature type="domain" description="Ig-like" evidence="23">
    <location>
        <begin position="1403"/>
        <end position="1491"/>
    </location>
</feature>
<keyword evidence="16 21" id="KW-1015">Disulfide bond</keyword>
<dbReference type="SMART" id="SM00408">
    <property type="entry name" value="IGc2"/>
    <property type="match status" value="19"/>
</dbReference>
<evidence type="ECO:0000256" key="9">
    <source>
        <dbReference type="ARBA" id="ARBA00022729"/>
    </source>
</evidence>
<keyword evidence="14" id="KW-1133">Transmembrane helix</keyword>
<feature type="domain" description="Ig-like" evidence="23">
    <location>
        <begin position="148"/>
        <end position="239"/>
    </location>
</feature>
<dbReference type="FunFam" id="2.10.25.10:FF:000005">
    <property type="entry name" value="Fibrillin 2"/>
    <property type="match status" value="2"/>
</dbReference>
<dbReference type="PROSITE" id="PS00010">
    <property type="entry name" value="ASX_HYDROXYL"/>
    <property type="match status" value="2"/>
</dbReference>
<reference evidence="24" key="1">
    <citation type="submission" date="2014-07" db="EMBL/GenBank/DDBJ databases">
        <authorList>
            <person name="Martin A.A"/>
            <person name="De Silva N."/>
        </authorList>
    </citation>
    <scope>NUCLEOTIDE SEQUENCE</scope>
</reference>
<dbReference type="InterPro" id="IPR009017">
    <property type="entry name" value="GFP"/>
</dbReference>
<name>A0A0K0EUT0_STRVS</name>
<proteinExistence type="inferred from homology"/>